<proteinExistence type="predicted"/>
<evidence type="ECO:0000256" key="2">
    <source>
        <dbReference type="ARBA" id="ARBA00022884"/>
    </source>
</evidence>
<feature type="domain" description="TRNA-binding" evidence="5">
    <location>
        <begin position="253"/>
        <end position="395"/>
    </location>
</feature>
<evidence type="ECO:0000256" key="3">
    <source>
        <dbReference type="PROSITE-ProRule" id="PRU00209"/>
    </source>
</evidence>
<accession>A0A4S2MWC9</accession>
<protein>
    <submittedName>
        <fullName evidence="6">Nucleic acid-binding protein</fullName>
    </submittedName>
</protein>
<dbReference type="InterPro" id="IPR051270">
    <property type="entry name" value="Tyrosine-tRNA_ligase_regulator"/>
</dbReference>
<dbReference type="SUPFAM" id="SSF47616">
    <property type="entry name" value="GST C-terminal domain-like"/>
    <property type="match status" value="1"/>
</dbReference>
<evidence type="ECO:0000313" key="6">
    <source>
        <dbReference type="EMBL" id="TGZ80863.1"/>
    </source>
</evidence>
<dbReference type="PANTHER" id="PTHR11586">
    <property type="entry name" value="TRNA-AMINOACYLATION COFACTOR ARC1 FAMILY MEMBER"/>
    <property type="match status" value="1"/>
</dbReference>
<sequence>MTTLSIAPTDKALSLLIDSFPSLSITVDSPTPAPTTSQLKLDDASTVAGTNTIASHLASEIPAFKKIEYSDIEQAEINQWLTLSAESPVSDVTLDKLNDNLKFRTTLLGEKVSVADVVVYARVKDVVAGWSDEQRSGEKGRRHIVRWVDYVQNTPDLGLKIKEEDKVQVDPSKVLHHPKPEEAPKKEKKPAAGKVEEAAGKAKETVKEAGKKGKDAVKQAAGAAAGAAQGQKKEKKEKQKRPAPPPKAEPVISPAQLDLRVGHILHCRPHPNADSLFVSCISMGDAPDAPVVTPFAELQAVLPAEVIAAHQPFPPCRTVCSGLNGLIPIEEMQNRKVVTVANLKPVTMRGIKSAAMVLAASPPPPADADPNAPHKKELVELVAPPAGGEAGDKVFFEGYEGEPEAQLNPKKKIWEQIQPGFKTTDELEVAFDRQKAGWDTEEGGKGKAKADQLVGKLVVKGKGVCTVVSVKGGNVS</sequence>
<dbReference type="AlphaFoldDB" id="A0A4S2MWC9"/>
<evidence type="ECO:0000256" key="1">
    <source>
        <dbReference type="ARBA" id="ARBA00022555"/>
    </source>
</evidence>
<dbReference type="InterPro" id="IPR036282">
    <property type="entry name" value="Glutathione-S-Trfase_C_sf"/>
</dbReference>
<feature type="compositionally biased region" description="Basic and acidic residues" evidence="4">
    <location>
        <begin position="194"/>
        <end position="217"/>
    </location>
</feature>
<dbReference type="PANTHER" id="PTHR11586:SF33">
    <property type="entry name" value="AMINOACYL TRNA SYNTHASE COMPLEX-INTERACTING MULTIFUNCTIONAL PROTEIN 1"/>
    <property type="match status" value="1"/>
</dbReference>
<evidence type="ECO:0000256" key="4">
    <source>
        <dbReference type="SAM" id="MobiDB-lite"/>
    </source>
</evidence>
<dbReference type="InterPro" id="IPR053836">
    <property type="entry name" value="Arc1-like_N"/>
</dbReference>
<dbReference type="Proteomes" id="UP000298138">
    <property type="component" value="Unassembled WGS sequence"/>
</dbReference>
<dbReference type="Pfam" id="PF21972">
    <property type="entry name" value="Arc1p_N_like"/>
    <property type="match status" value="1"/>
</dbReference>
<dbReference type="Pfam" id="PF01588">
    <property type="entry name" value="tRNA_bind"/>
    <property type="match status" value="1"/>
</dbReference>
<dbReference type="Gene3D" id="2.40.50.140">
    <property type="entry name" value="Nucleic acid-binding proteins"/>
    <property type="match status" value="1"/>
</dbReference>
<organism evidence="6 7">
    <name type="scientific">Ascodesmis nigricans</name>
    <dbReference type="NCBI Taxonomy" id="341454"/>
    <lineage>
        <taxon>Eukaryota</taxon>
        <taxon>Fungi</taxon>
        <taxon>Dikarya</taxon>
        <taxon>Ascomycota</taxon>
        <taxon>Pezizomycotina</taxon>
        <taxon>Pezizomycetes</taxon>
        <taxon>Pezizales</taxon>
        <taxon>Ascodesmidaceae</taxon>
        <taxon>Ascodesmis</taxon>
    </lineage>
</organism>
<reference evidence="6 7" key="1">
    <citation type="submission" date="2019-04" db="EMBL/GenBank/DDBJ databases">
        <title>Comparative genomics and transcriptomics to analyze fruiting body development in filamentous ascomycetes.</title>
        <authorList>
            <consortium name="DOE Joint Genome Institute"/>
            <person name="Lutkenhaus R."/>
            <person name="Traeger S."/>
            <person name="Breuer J."/>
            <person name="Kuo A."/>
            <person name="Lipzen A."/>
            <person name="Pangilinan J."/>
            <person name="Dilworth D."/>
            <person name="Sandor L."/>
            <person name="Poggeler S."/>
            <person name="Barry K."/>
            <person name="Grigoriev I.V."/>
            <person name="Nowrousian M."/>
        </authorList>
    </citation>
    <scope>NUCLEOTIDE SEQUENCE [LARGE SCALE GENOMIC DNA]</scope>
    <source>
        <strain evidence="6 7">CBS 389.68</strain>
    </source>
</reference>
<feature type="region of interest" description="Disordered" evidence="4">
    <location>
        <begin position="162"/>
        <end position="253"/>
    </location>
</feature>
<evidence type="ECO:0000259" key="5">
    <source>
        <dbReference type="PROSITE" id="PS50886"/>
    </source>
</evidence>
<keyword evidence="1 3" id="KW-0820">tRNA-binding</keyword>
<dbReference type="FunCoup" id="A0A4S2MWC9">
    <property type="interactions" value="317"/>
</dbReference>
<keyword evidence="2 3" id="KW-0694">RNA-binding</keyword>
<dbReference type="EMBL" id="ML220122">
    <property type="protein sequence ID" value="TGZ80863.1"/>
    <property type="molecule type" value="Genomic_DNA"/>
</dbReference>
<dbReference type="InterPro" id="IPR002547">
    <property type="entry name" value="tRNA-bd_dom"/>
</dbReference>
<keyword evidence="7" id="KW-1185">Reference proteome</keyword>
<dbReference type="PROSITE" id="PS50886">
    <property type="entry name" value="TRBD"/>
    <property type="match status" value="1"/>
</dbReference>
<feature type="compositionally biased region" description="Low complexity" evidence="4">
    <location>
        <begin position="218"/>
        <end position="230"/>
    </location>
</feature>
<dbReference type="InterPro" id="IPR012340">
    <property type="entry name" value="NA-bd_OB-fold"/>
</dbReference>
<gene>
    <name evidence="6" type="ORF">EX30DRAFT_371894</name>
</gene>
<evidence type="ECO:0000313" key="7">
    <source>
        <dbReference type="Proteomes" id="UP000298138"/>
    </source>
</evidence>
<dbReference type="GO" id="GO:0000049">
    <property type="term" value="F:tRNA binding"/>
    <property type="evidence" value="ECO:0007669"/>
    <property type="project" value="UniProtKB-UniRule"/>
</dbReference>
<name>A0A4S2MWC9_9PEZI</name>
<dbReference type="STRING" id="341454.A0A4S2MWC9"/>
<dbReference type="CDD" id="cd10304">
    <property type="entry name" value="GST_C_Arc1p_N_like"/>
    <property type="match status" value="1"/>
</dbReference>
<dbReference type="GO" id="GO:0017102">
    <property type="term" value="C:methionyl glutamyl tRNA synthetase complex"/>
    <property type="evidence" value="ECO:0007669"/>
    <property type="project" value="TreeGrafter"/>
</dbReference>
<dbReference type="SUPFAM" id="SSF50249">
    <property type="entry name" value="Nucleic acid-binding proteins"/>
    <property type="match status" value="1"/>
</dbReference>
<dbReference type="OrthoDB" id="19141at2759"/>
<dbReference type="InParanoid" id="A0A4S2MWC9"/>
<dbReference type="Gene3D" id="1.20.1050.130">
    <property type="match status" value="1"/>
</dbReference>